<dbReference type="PANTHER" id="PTHR43046:SF2">
    <property type="entry name" value="8-OXO-DGTP DIPHOSPHATASE-RELATED"/>
    <property type="match status" value="1"/>
</dbReference>
<evidence type="ECO:0000313" key="6">
    <source>
        <dbReference type="Proteomes" id="UP001596170"/>
    </source>
</evidence>
<organism evidence="5 6">
    <name type="scientific">Paenisporosarcina macmurdoensis</name>
    <dbReference type="NCBI Taxonomy" id="212659"/>
    <lineage>
        <taxon>Bacteria</taxon>
        <taxon>Bacillati</taxon>
        <taxon>Bacillota</taxon>
        <taxon>Bacilli</taxon>
        <taxon>Bacillales</taxon>
        <taxon>Caryophanaceae</taxon>
        <taxon>Paenisporosarcina</taxon>
    </lineage>
</organism>
<dbReference type="InterPro" id="IPR015797">
    <property type="entry name" value="NUDIX_hydrolase-like_dom_sf"/>
</dbReference>
<comment type="cofactor">
    <cofactor evidence="1">
        <name>Mg(2+)</name>
        <dbReference type="ChEBI" id="CHEBI:18420"/>
    </cofactor>
</comment>
<evidence type="ECO:0000256" key="3">
    <source>
        <dbReference type="RuleBase" id="RU003476"/>
    </source>
</evidence>
<dbReference type="PRINTS" id="PR00502">
    <property type="entry name" value="NUDIXFAMILY"/>
</dbReference>
<dbReference type="EC" id="3.6.-.-" evidence="5"/>
<comment type="similarity">
    <text evidence="3">Belongs to the Nudix hydrolase family.</text>
</comment>
<feature type="domain" description="Nudix hydrolase" evidence="4">
    <location>
        <begin position="23"/>
        <end position="158"/>
    </location>
</feature>
<dbReference type="Proteomes" id="UP001596170">
    <property type="component" value="Unassembled WGS sequence"/>
</dbReference>
<keyword evidence="2 3" id="KW-0378">Hydrolase</keyword>
<sequence>MNIVDPPLEFIEFIILTEDELYKYESLAGSYAIVQVKNEVLFGFNCFRKRWELPSGRRELNESPKECAMRELYEETGQKVENLVCKGVAKIRNLDTHLVKYNPIYFCKVDYLTPFIPNDEMESITLWDTSSAIGPVDQVDLQIWMAVKHALPQFNLHT</sequence>
<name>A0ABW1LAA5_9BACL</name>
<dbReference type="InterPro" id="IPR000086">
    <property type="entry name" value="NUDIX_hydrolase_dom"/>
</dbReference>
<comment type="caution">
    <text evidence="5">The sequence shown here is derived from an EMBL/GenBank/DDBJ whole genome shotgun (WGS) entry which is preliminary data.</text>
</comment>
<dbReference type="Pfam" id="PF00293">
    <property type="entry name" value="NUDIX"/>
    <property type="match status" value="1"/>
</dbReference>
<evidence type="ECO:0000256" key="2">
    <source>
        <dbReference type="ARBA" id="ARBA00022801"/>
    </source>
</evidence>
<dbReference type="SUPFAM" id="SSF55811">
    <property type="entry name" value="Nudix"/>
    <property type="match status" value="1"/>
</dbReference>
<dbReference type="PROSITE" id="PS51462">
    <property type="entry name" value="NUDIX"/>
    <property type="match status" value="1"/>
</dbReference>
<proteinExistence type="inferred from homology"/>
<dbReference type="GO" id="GO:0016787">
    <property type="term" value="F:hydrolase activity"/>
    <property type="evidence" value="ECO:0007669"/>
    <property type="project" value="UniProtKB-KW"/>
</dbReference>
<dbReference type="InterPro" id="IPR020476">
    <property type="entry name" value="Nudix_hydrolase"/>
</dbReference>
<accession>A0ABW1LAA5</accession>
<reference evidence="6" key="1">
    <citation type="journal article" date="2019" name="Int. J. Syst. Evol. Microbiol.">
        <title>The Global Catalogue of Microorganisms (GCM) 10K type strain sequencing project: providing services to taxonomists for standard genome sequencing and annotation.</title>
        <authorList>
            <consortium name="The Broad Institute Genomics Platform"/>
            <consortium name="The Broad Institute Genome Sequencing Center for Infectious Disease"/>
            <person name="Wu L."/>
            <person name="Ma J."/>
        </authorList>
    </citation>
    <scope>NUCLEOTIDE SEQUENCE [LARGE SCALE GENOMIC DNA]</scope>
    <source>
        <strain evidence="6">CCUG 54527</strain>
    </source>
</reference>
<keyword evidence="6" id="KW-1185">Reference proteome</keyword>
<dbReference type="Gene3D" id="3.90.79.10">
    <property type="entry name" value="Nucleoside Triphosphate Pyrophosphohydrolase"/>
    <property type="match status" value="1"/>
</dbReference>
<dbReference type="InterPro" id="IPR020084">
    <property type="entry name" value="NUDIX_hydrolase_CS"/>
</dbReference>
<dbReference type="RefSeq" id="WP_377735150.1">
    <property type="nucleotide sequence ID" value="NZ_JBHSRI010000025.1"/>
</dbReference>
<gene>
    <name evidence="5" type="ORF">ACFPYN_14445</name>
</gene>
<dbReference type="EMBL" id="JBHSRI010000025">
    <property type="protein sequence ID" value="MFC6040624.1"/>
    <property type="molecule type" value="Genomic_DNA"/>
</dbReference>
<protein>
    <submittedName>
        <fullName evidence="5">NUDIX hydrolase</fullName>
        <ecNumber evidence="5">3.6.-.-</ecNumber>
    </submittedName>
</protein>
<dbReference type="CDD" id="cd02883">
    <property type="entry name" value="NUDIX_Hydrolase"/>
    <property type="match status" value="1"/>
</dbReference>
<dbReference type="PANTHER" id="PTHR43046">
    <property type="entry name" value="GDP-MANNOSE MANNOSYL HYDROLASE"/>
    <property type="match status" value="1"/>
</dbReference>
<evidence type="ECO:0000259" key="4">
    <source>
        <dbReference type="PROSITE" id="PS51462"/>
    </source>
</evidence>
<evidence type="ECO:0000313" key="5">
    <source>
        <dbReference type="EMBL" id="MFC6040624.1"/>
    </source>
</evidence>
<evidence type="ECO:0000256" key="1">
    <source>
        <dbReference type="ARBA" id="ARBA00001946"/>
    </source>
</evidence>
<dbReference type="PROSITE" id="PS00893">
    <property type="entry name" value="NUDIX_BOX"/>
    <property type="match status" value="1"/>
</dbReference>